<dbReference type="EMBL" id="JAJISD010000005">
    <property type="protein sequence ID" value="MCC8430124.1"/>
    <property type="molecule type" value="Genomic_DNA"/>
</dbReference>
<accession>A0ABS8KVR4</accession>
<evidence type="ECO:0000313" key="5">
    <source>
        <dbReference type="Proteomes" id="UP001198862"/>
    </source>
</evidence>
<dbReference type="RefSeq" id="WP_230551310.1">
    <property type="nucleotide sequence ID" value="NZ_JAJISD010000005.1"/>
</dbReference>
<dbReference type="InterPro" id="IPR009061">
    <property type="entry name" value="DNA-bd_dom_put_sf"/>
</dbReference>
<dbReference type="SMART" id="SM00422">
    <property type="entry name" value="HTH_MERR"/>
    <property type="match status" value="1"/>
</dbReference>
<dbReference type="SUPFAM" id="SSF46955">
    <property type="entry name" value="Putative DNA-binding domain"/>
    <property type="match status" value="1"/>
</dbReference>
<dbReference type="Gene3D" id="1.10.1660.10">
    <property type="match status" value="1"/>
</dbReference>
<feature type="domain" description="HTH merR-type" evidence="3">
    <location>
        <begin position="1"/>
        <end position="70"/>
    </location>
</feature>
<evidence type="ECO:0000256" key="1">
    <source>
        <dbReference type="ARBA" id="ARBA00023125"/>
    </source>
</evidence>
<dbReference type="Proteomes" id="UP001198862">
    <property type="component" value="Unassembled WGS sequence"/>
</dbReference>
<reference evidence="4 5" key="1">
    <citation type="submission" date="2021-11" db="EMBL/GenBank/DDBJ databases">
        <authorList>
            <person name="Lee D.-H."/>
            <person name="Kim S.-B."/>
        </authorList>
    </citation>
    <scope>NUCLEOTIDE SEQUENCE [LARGE SCALE GENOMIC DNA]</scope>
    <source>
        <strain evidence="4 5">KCTC 52223</strain>
    </source>
</reference>
<evidence type="ECO:0000259" key="3">
    <source>
        <dbReference type="PROSITE" id="PS50937"/>
    </source>
</evidence>
<gene>
    <name evidence="4" type="ORF">LJ725_14205</name>
</gene>
<feature type="region of interest" description="Disordered" evidence="2">
    <location>
        <begin position="130"/>
        <end position="153"/>
    </location>
</feature>
<keyword evidence="1" id="KW-0238">DNA-binding</keyword>
<dbReference type="PROSITE" id="PS50937">
    <property type="entry name" value="HTH_MERR_2"/>
    <property type="match status" value="1"/>
</dbReference>
<evidence type="ECO:0000256" key="2">
    <source>
        <dbReference type="SAM" id="MobiDB-lite"/>
    </source>
</evidence>
<dbReference type="Pfam" id="PF13411">
    <property type="entry name" value="MerR_1"/>
    <property type="match status" value="1"/>
</dbReference>
<dbReference type="PRINTS" id="PR00040">
    <property type="entry name" value="HTHMERR"/>
</dbReference>
<dbReference type="InterPro" id="IPR047057">
    <property type="entry name" value="MerR_fam"/>
</dbReference>
<comment type="caution">
    <text evidence="4">The sequence shown here is derived from an EMBL/GenBank/DDBJ whole genome shotgun (WGS) entry which is preliminary data.</text>
</comment>
<dbReference type="PANTHER" id="PTHR30204:SF92">
    <property type="entry name" value="HTH-TYPE TRANSCRIPTIONAL REGULATOR ZNTR"/>
    <property type="match status" value="1"/>
</dbReference>
<name>A0ABS8KVR4_9HYPH</name>
<proteinExistence type="predicted"/>
<dbReference type="PANTHER" id="PTHR30204">
    <property type="entry name" value="REDOX-CYCLING DRUG-SENSING TRANSCRIPTIONAL ACTIVATOR SOXR"/>
    <property type="match status" value="1"/>
</dbReference>
<dbReference type="CDD" id="cd04785">
    <property type="entry name" value="HTH_CadR-PbrR-like"/>
    <property type="match status" value="1"/>
</dbReference>
<keyword evidence="5" id="KW-1185">Reference proteome</keyword>
<sequence>MITIGTLSKRTGVNIETIRYYERSRLIPPAPRTESGRRLYKAEDIRRLTFIRHARDLGFDIAAIKTMLALQDVPEESCQRVSSIASDQLQAVESRIRRLRGLRTELVRMIKECDNGKVATCRIIEVLADSPRPSERPRTPPKSARHHDIRLPR</sequence>
<feature type="compositionally biased region" description="Basic residues" evidence="2">
    <location>
        <begin position="143"/>
        <end position="153"/>
    </location>
</feature>
<organism evidence="4 5">
    <name type="scientific">Reyranella aquatilis</name>
    <dbReference type="NCBI Taxonomy" id="2035356"/>
    <lineage>
        <taxon>Bacteria</taxon>
        <taxon>Pseudomonadati</taxon>
        <taxon>Pseudomonadota</taxon>
        <taxon>Alphaproteobacteria</taxon>
        <taxon>Hyphomicrobiales</taxon>
        <taxon>Reyranellaceae</taxon>
        <taxon>Reyranella</taxon>
    </lineage>
</organism>
<evidence type="ECO:0000313" key="4">
    <source>
        <dbReference type="EMBL" id="MCC8430124.1"/>
    </source>
</evidence>
<protein>
    <submittedName>
        <fullName evidence="4">Helix-turn-helix domain-containing protein</fullName>
    </submittedName>
</protein>
<dbReference type="InterPro" id="IPR000551">
    <property type="entry name" value="MerR-type_HTH_dom"/>
</dbReference>